<evidence type="ECO:0000313" key="24">
    <source>
        <dbReference type="EMBL" id="QDB80767.1"/>
    </source>
</evidence>
<dbReference type="CDD" id="cd03467">
    <property type="entry name" value="Rieske"/>
    <property type="match status" value="1"/>
</dbReference>
<evidence type="ECO:0000256" key="12">
    <source>
        <dbReference type="ARBA" id="ARBA00022989"/>
    </source>
</evidence>
<evidence type="ECO:0000256" key="21">
    <source>
        <dbReference type="SAM" id="MobiDB-lite"/>
    </source>
</evidence>
<keyword evidence="6" id="KW-1003">Cell membrane</keyword>
<comment type="cofactor">
    <cofactor evidence="20">
        <name>[2Fe-2S] cluster</name>
        <dbReference type="ChEBI" id="CHEBI:190135"/>
    </cofactor>
</comment>
<keyword evidence="10" id="KW-0479">Metal-binding</keyword>
<evidence type="ECO:0000256" key="5">
    <source>
        <dbReference type="ARBA" id="ARBA00022448"/>
    </source>
</evidence>
<comment type="subcellular location">
    <subcellularLocation>
        <location evidence="2">Cell membrane</location>
        <topology evidence="2">Multi-pass membrane protein</topology>
    </subcellularLocation>
</comment>
<evidence type="ECO:0000256" key="13">
    <source>
        <dbReference type="ARBA" id="ARBA00023002"/>
    </source>
</evidence>
<dbReference type="PROSITE" id="PS51296">
    <property type="entry name" value="RIESKE"/>
    <property type="match status" value="1"/>
</dbReference>
<name>A0ABX5VQP6_9MICO</name>
<evidence type="ECO:0000256" key="17">
    <source>
        <dbReference type="ARBA" id="ARBA00023157"/>
    </source>
</evidence>
<evidence type="ECO:0000256" key="22">
    <source>
        <dbReference type="SAM" id="Phobius"/>
    </source>
</evidence>
<evidence type="ECO:0000256" key="20">
    <source>
        <dbReference type="ARBA" id="ARBA00034078"/>
    </source>
</evidence>
<keyword evidence="5" id="KW-0813">Transport</keyword>
<evidence type="ECO:0000256" key="1">
    <source>
        <dbReference type="ARBA" id="ARBA00002494"/>
    </source>
</evidence>
<accession>A0ABX5VQP6</accession>
<dbReference type="InterPro" id="IPR045603">
    <property type="entry name" value="QcrA_N"/>
</dbReference>
<feature type="domain" description="Rieske" evidence="23">
    <location>
        <begin position="239"/>
        <end position="330"/>
    </location>
</feature>
<evidence type="ECO:0000256" key="10">
    <source>
        <dbReference type="ARBA" id="ARBA00022723"/>
    </source>
</evidence>
<evidence type="ECO:0000256" key="15">
    <source>
        <dbReference type="ARBA" id="ARBA00023014"/>
    </source>
</evidence>
<comment type="similarity">
    <text evidence="3">Belongs to the Rieske iron-sulfur protein family.</text>
</comment>
<dbReference type="InterPro" id="IPR036922">
    <property type="entry name" value="Rieske_2Fe-2S_sf"/>
</dbReference>
<keyword evidence="25" id="KW-1185">Reference proteome</keyword>
<keyword evidence="13" id="KW-0560">Oxidoreductase</keyword>
<feature type="transmembrane region" description="Helical" evidence="22">
    <location>
        <begin position="75"/>
        <end position="98"/>
    </location>
</feature>
<keyword evidence="12 22" id="KW-1133">Transmembrane helix</keyword>
<evidence type="ECO:0000259" key="23">
    <source>
        <dbReference type="PROSITE" id="PS51296"/>
    </source>
</evidence>
<evidence type="ECO:0000256" key="3">
    <source>
        <dbReference type="ARBA" id="ARBA00010651"/>
    </source>
</evidence>
<dbReference type="PANTHER" id="PTHR10134">
    <property type="entry name" value="CYTOCHROME B-C1 COMPLEX SUBUNIT RIESKE, MITOCHONDRIAL"/>
    <property type="match status" value="1"/>
</dbReference>
<evidence type="ECO:0000256" key="14">
    <source>
        <dbReference type="ARBA" id="ARBA00023004"/>
    </source>
</evidence>
<keyword evidence="17" id="KW-1015">Disulfide bond</keyword>
<feature type="transmembrane region" description="Helical" evidence="22">
    <location>
        <begin position="146"/>
        <end position="166"/>
    </location>
</feature>
<evidence type="ECO:0000256" key="4">
    <source>
        <dbReference type="ARBA" id="ARBA00015816"/>
    </source>
</evidence>
<feature type="transmembrane region" description="Helical" evidence="22">
    <location>
        <begin position="42"/>
        <end position="63"/>
    </location>
</feature>
<feature type="region of interest" description="Disordered" evidence="21">
    <location>
        <begin position="1"/>
        <end position="22"/>
    </location>
</feature>
<keyword evidence="15" id="KW-0411">Iron-sulfur</keyword>
<dbReference type="PRINTS" id="PR00162">
    <property type="entry name" value="RIESKE"/>
</dbReference>
<keyword evidence="9" id="KW-0001">2Fe-2S</keyword>
<keyword evidence="7" id="KW-0679">Respiratory chain</keyword>
<dbReference type="SUPFAM" id="SSF50022">
    <property type="entry name" value="ISP domain"/>
    <property type="match status" value="1"/>
</dbReference>
<evidence type="ECO:0000256" key="19">
    <source>
        <dbReference type="ARBA" id="ARBA00032409"/>
    </source>
</evidence>
<evidence type="ECO:0000256" key="2">
    <source>
        <dbReference type="ARBA" id="ARBA00004651"/>
    </source>
</evidence>
<dbReference type="Proteomes" id="UP000313948">
    <property type="component" value="Chromosome"/>
</dbReference>
<keyword evidence="8 22" id="KW-0812">Transmembrane</keyword>
<keyword evidence="14" id="KW-0408">Iron</keyword>
<evidence type="ECO:0000256" key="6">
    <source>
        <dbReference type="ARBA" id="ARBA00022475"/>
    </source>
</evidence>
<dbReference type="Gene3D" id="2.102.10.10">
    <property type="entry name" value="Rieske [2Fe-2S] iron-sulphur domain"/>
    <property type="match status" value="1"/>
</dbReference>
<dbReference type="Pfam" id="PF00355">
    <property type="entry name" value="Rieske"/>
    <property type="match status" value="1"/>
</dbReference>
<dbReference type="InterPro" id="IPR017941">
    <property type="entry name" value="Rieske_2Fe-2S"/>
</dbReference>
<reference evidence="24 25" key="1">
    <citation type="submission" date="2019-05" db="EMBL/GenBank/DDBJ databases">
        <title>Georgenia *** sp. nov., and Georgenia *** sp. nov., isolated from the intestinal contents of plateau pika (Ochotona curzoniae) in the Qinghai-Tibet plateau of China.</title>
        <authorList>
            <person name="Tian Z."/>
        </authorList>
    </citation>
    <scope>NUCLEOTIDE SEQUENCE [LARGE SCALE GENOMIC DNA]</scope>
    <source>
        <strain evidence="24 25">Z294</strain>
    </source>
</reference>
<sequence length="348" mass="37655">MTTGGAHASDVPEQFQDPGLEPHQIRLADRSEKNAKRVERQVVAILLVSILASVVGVVGYFAIPVGTTLMDVRLSTLVIGLGLGLGMLGIGIAAAHWAKALMDNTERVEKRKPIPSSPEVREEAVEQIATGIEESRIGRRPVLKGALVGAAALAPLPFVVPLVGGLSNTWDVNRFRHTAWGDVPEGTGGLLPDGSVGRRLATDPDDRPIRAADVTIGSAFAVIPHGLPDEEHYLEEKAKAVVFMTRIDPNELAVSPERRDWSYDGIVAYSKVCTHVGCPVALYEQQTHHLLCPCHQSTFDLADEAKVVFGPAKRALPQLPITVDTDGYLVARSDFHEPVGPSFWERDR</sequence>
<dbReference type="Pfam" id="PF19297">
    <property type="entry name" value="QcrA_N"/>
    <property type="match status" value="1"/>
</dbReference>
<evidence type="ECO:0000256" key="9">
    <source>
        <dbReference type="ARBA" id="ARBA00022714"/>
    </source>
</evidence>
<dbReference type="InterPro" id="IPR014349">
    <property type="entry name" value="Rieske_Fe-S_prot"/>
</dbReference>
<proteinExistence type="inferred from homology"/>
<gene>
    <name evidence="24" type="ORF">FE251_08895</name>
</gene>
<evidence type="ECO:0000256" key="8">
    <source>
        <dbReference type="ARBA" id="ARBA00022692"/>
    </source>
</evidence>
<keyword evidence="16 22" id="KW-0472">Membrane</keyword>
<comment type="function">
    <text evidence="1">Iron-sulfur subunit of the cytochrome bc1 complex, an essential component of the respiratory electron transport chain required for ATP synthesis. The bc1 complex catalyzes the oxidation of menaquinol and the reduction of cytochrome c in the respiratory chain. The bc1 complex operates through a Q-cycle mechanism that couples electron transfer to generation of the proton gradient that drives ATP synthesis.</text>
</comment>
<protein>
    <recommendedName>
        <fullName evidence="4">Cytochrome bc1 complex Rieske iron-sulfur subunit</fullName>
    </recommendedName>
    <alternativeName>
        <fullName evidence="18">Cytochrome bc1 reductase complex subunit QcrA</fullName>
    </alternativeName>
    <alternativeName>
        <fullName evidence="19">Rieske iron-sulfur protein</fullName>
    </alternativeName>
</protein>
<evidence type="ECO:0000256" key="18">
    <source>
        <dbReference type="ARBA" id="ARBA00029586"/>
    </source>
</evidence>
<dbReference type="EMBL" id="CP040899">
    <property type="protein sequence ID" value="QDB80767.1"/>
    <property type="molecule type" value="Genomic_DNA"/>
</dbReference>
<evidence type="ECO:0000256" key="7">
    <source>
        <dbReference type="ARBA" id="ARBA00022660"/>
    </source>
</evidence>
<evidence type="ECO:0000256" key="11">
    <source>
        <dbReference type="ARBA" id="ARBA00022982"/>
    </source>
</evidence>
<dbReference type="InterPro" id="IPR005805">
    <property type="entry name" value="Rieske_Fe-S_prot_C"/>
</dbReference>
<evidence type="ECO:0000313" key="25">
    <source>
        <dbReference type="Proteomes" id="UP000313948"/>
    </source>
</evidence>
<organism evidence="24 25">
    <name type="scientific">Georgenia wutianyii</name>
    <dbReference type="NCBI Taxonomy" id="2585135"/>
    <lineage>
        <taxon>Bacteria</taxon>
        <taxon>Bacillati</taxon>
        <taxon>Actinomycetota</taxon>
        <taxon>Actinomycetes</taxon>
        <taxon>Micrococcales</taxon>
        <taxon>Bogoriellaceae</taxon>
        <taxon>Georgenia</taxon>
    </lineage>
</organism>
<keyword evidence="11" id="KW-0249">Electron transport</keyword>
<evidence type="ECO:0000256" key="16">
    <source>
        <dbReference type="ARBA" id="ARBA00023136"/>
    </source>
</evidence>